<accession>A0AAU2AB57</accession>
<evidence type="ECO:0000256" key="4">
    <source>
        <dbReference type="ARBA" id="ARBA00022692"/>
    </source>
</evidence>
<evidence type="ECO:0000256" key="12">
    <source>
        <dbReference type="SAM" id="Phobius"/>
    </source>
</evidence>
<dbReference type="PANTHER" id="PTHR37461:SF1">
    <property type="entry name" value="ANTI-SIGMA-K FACTOR RSKA"/>
    <property type="match status" value="1"/>
</dbReference>
<feature type="domain" description="Anti-sigma-K factor RskA N-terminal" evidence="14">
    <location>
        <begin position="13"/>
        <end position="46"/>
    </location>
</feature>
<reference evidence="15" key="1">
    <citation type="submission" date="2022-10" db="EMBL/GenBank/DDBJ databases">
        <title>The complete genomes of actinobacterial strains from the NBC collection.</title>
        <authorList>
            <person name="Joergensen T.S."/>
            <person name="Alvarez Arevalo M."/>
            <person name="Sterndorff E.B."/>
            <person name="Faurdal D."/>
            <person name="Vuksanovic O."/>
            <person name="Mourched A.-S."/>
            <person name="Charusanti P."/>
            <person name="Shaw S."/>
            <person name="Blin K."/>
            <person name="Weber T."/>
        </authorList>
    </citation>
    <scope>NUCLEOTIDE SEQUENCE</scope>
    <source>
        <strain evidence="15">NBC_00093</strain>
    </source>
</reference>
<proteinExistence type="predicted"/>
<evidence type="ECO:0000259" key="13">
    <source>
        <dbReference type="Pfam" id="PF10099"/>
    </source>
</evidence>
<keyword evidence="4 12" id="KW-0812">Transmembrane</keyword>
<keyword evidence="6" id="KW-0805">Transcription regulation</keyword>
<dbReference type="Pfam" id="PF10099">
    <property type="entry name" value="RskA_C"/>
    <property type="match status" value="1"/>
</dbReference>
<evidence type="ECO:0000256" key="2">
    <source>
        <dbReference type="ARBA" id="ARBA00004236"/>
    </source>
</evidence>
<evidence type="ECO:0000256" key="6">
    <source>
        <dbReference type="ARBA" id="ARBA00023015"/>
    </source>
</evidence>
<feature type="transmembrane region" description="Helical" evidence="12">
    <location>
        <begin position="133"/>
        <end position="153"/>
    </location>
</feature>
<evidence type="ECO:0000256" key="1">
    <source>
        <dbReference type="ARBA" id="ARBA00004167"/>
    </source>
</evidence>
<evidence type="ECO:0000256" key="11">
    <source>
        <dbReference type="SAM" id="MobiDB-lite"/>
    </source>
</evidence>
<dbReference type="InterPro" id="IPR051474">
    <property type="entry name" value="Anti-sigma-K/W_factor"/>
</dbReference>
<dbReference type="InterPro" id="IPR018764">
    <property type="entry name" value="RskA_C"/>
</dbReference>
<dbReference type="EMBL" id="CP108222">
    <property type="protein sequence ID" value="WTT21128.1"/>
    <property type="molecule type" value="Genomic_DNA"/>
</dbReference>
<evidence type="ECO:0000313" key="15">
    <source>
        <dbReference type="EMBL" id="WTT21128.1"/>
    </source>
</evidence>
<name>A0AAU2AB57_9ACTN</name>
<evidence type="ECO:0000256" key="7">
    <source>
        <dbReference type="ARBA" id="ARBA00023136"/>
    </source>
</evidence>
<evidence type="ECO:0000256" key="10">
    <source>
        <dbReference type="ARBA" id="ARBA00030803"/>
    </source>
</evidence>
<dbReference type="GO" id="GO:0005886">
    <property type="term" value="C:plasma membrane"/>
    <property type="evidence" value="ECO:0007669"/>
    <property type="project" value="UniProtKB-SubCell"/>
</dbReference>
<evidence type="ECO:0000256" key="5">
    <source>
        <dbReference type="ARBA" id="ARBA00022989"/>
    </source>
</evidence>
<feature type="domain" description="Anti-sigma K factor RskA C-terminal" evidence="13">
    <location>
        <begin position="140"/>
        <end position="274"/>
    </location>
</feature>
<keyword evidence="5 12" id="KW-1133">Transmembrane helix</keyword>
<keyword evidence="8" id="KW-0804">Transcription</keyword>
<dbReference type="Gene3D" id="1.10.10.1320">
    <property type="entry name" value="Anti-sigma factor, zinc-finger domain"/>
    <property type="match status" value="1"/>
</dbReference>
<dbReference type="PANTHER" id="PTHR37461">
    <property type="entry name" value="ANTI-SIGMA-K FACTOR RSKA"/>
    <property type="match status" value="1"/>
</dbReference>
<protein>
    <recommendedName>
        <fullName evidence="10">Regulator of SigK</fullName>
    </recommendedName>
    <alternativeName>
        <fullName evidence="9">Sigma-K anti-sigma factor RskA</fullName>
    </alternativeName>
</protein>
<feature type="region of interest" description="Disordered" evidence="11">
    <location>
        <begin position="79"/>
        <end position="123"/>
    </location>
</feature>
<dbReference type="InterPro" id="IPR053877">
    <property type="entry name" value="RskA_N"/>
</dbReference>
<feature type="compositionally biased region" description="Low complexity" evidence="11">
    <location>
        <begin position="81"/>
        <end position="95"/>
    </location>
</feature>
<evidence type="ECO:0000256" key="9">
    <source>
        <dbReference type="ARBA" id="ARBA00029829"/>
    </source>
</evidence>
<keyword evidence="3" id="KW-1003">Cell membrane</keyword>
<dbReference type="AlphaFoldDB" id="A0AAU2AB57"/>
<gene>
    <name evidence="15" type="ORF">OHA22_39160</name>
</gene>
<sequence length="286" mass="30511">MSVLGRLFRREDLHSLAAPYALDALEGDERRRFEKHLDRCDACTAEVRLLSEDAVRLAWSTAAQPPFAMRDRVLSAVRATPQESPGYSPGQSPSYAPGRAADAPRRKSHQLPAHVWGTEPPPVRRAPRMRPMFAPFATVTAAAALVVAALFAVQNTQTQDKLDAAQAQAREIADVLAAPDARATSGRDAKGQGITAIASASEGRAVVTLSGYGELPSDRVRQLWLMRPDVQPRSLGLFKGDTPLVATGLDKTATSLAVTVEPDGGSEQPTSAPVVQLALESVGFGE</sequence>
<keyword evidence="7 12" id="KW-0472">Membrane</keyword>
<evidence type="ECO:0000259" key="14">
    <source>
        <dbReference type="Pfam" id="PF22618"/>
    </source>
</evidence>
<dbReference type="GO" id="GO:0006417">
    <property type="term" value="P:regulation of translation"/>
    <property type="evidence" value="ECO:0007669"/>
    <property type="project" value="TreeGrafter"/>
</dbReference>
<evidence type="ECO:0000256" key="8">
    <source>
        <dbReference type="ARBA" id="ARBA00023163"/>
    </source>
</evidence>
<comment type="subcellular location">
    <subcellularLocation>
        <location evidence="2">Cell membrane</location>
    </subcellularLocation>
    <subcellularLocation>
        <location evidence="1">Membrane</location>
        <topology evidence="1">Single-pass membrane protein</topology>
    </subcellularLocation>
</comment>
<dbReference type="InterPro" id="IPR041916">
    <property type="entry name" value="Anti_sigma_zinc_sf"/>
</dbReference>
<dbReference type="Pfam" id="PF22618">
    <property type="entry name" value="RskA_N"/>
    <property type="match status" value="1"/>
</dbReference>
<dbReference type="GO" id="GO:0016989">
    <property type="term" value="F:sigma factor antagonist activity"/>
    <property type="evidence" value="ECO:0007669"/>
    <property type="project" value="TreeGrafter"/>
</dbReference>
<evidence type="ECO:0000256" key="3">
    <source>
        <dbReference type="ARBA" id="ARBA00022475"/>
    </source>
</evidence>
<organism evidence="15">
    <name type="scientific">Streptomyces sp. NBC_00093</name>
    <dbReference type="NCBI Taxonomy" id="2975649"/>
    <lineage>
        <taxon>Bacteria</taxon>
        <taxon>Bacillati</taxon>
        <taxon>Actinomycetota</taxon>
        <taxon>Actinomycetes</taxon>
        <taxon>Kitasatosporales</taxon>
        <taxon>Streptomycetaceae</taxon>
        <taxon>Streptomyces</taxon>
    </lineage>
</organism>